<evidence type="ECO:0000313" key="9">
    <source>
        <dbReference type="EMBL" id="AUX08446.1"/>
    </source>
</evidence>
<dbReference type="InterPro" id="IPR049177">
    <property type="entry name" value="MgtC_SapB_SrpB_YhiD_N"/>
</dbReference>
<keyword evidence="4 6" id="KW-1133">Transmembrane helix</keyword>
<evidence type="ECO:0000259" key="7">
    <source>
        <dbReference type="Pfam" id="PF02308"/>
    </source>
</evidence>
<evidence type="ECO:0000256" key="2">
    <source>
        <dbReference type="ARBA" id="ARBA00022475"/>
    </source>
</evidence>
<feature type="transmembrane region" description="Helical" evidence="6">
    <location>
        <begin position="412"/>
        <end position="432"/>
    </location>
</feature>
<dbReference type="PRINTS" id="PR01837">
    <property type="entry name" value="MGTCSAPBPROT"/>
</dbReference>
<keyword evidence="10" id="KW-1185">Reference proteome</keyword>
<dbReference type="GO" id="GO:0005886">
    <property type="term" value="C:plasma membrane"/>
    <property type="evidence" value="ECO:0007669"/>
    <property type="project" value="UniProtKB-SubCell"/>
</dbReference>
<keyword evidence="2" id="KW-1003">Cell membrane</keyword>
<feature type="transmembrane region" description="Helical" evidence="6">
    <location>
        <begin position="162"/>
        <end position="179"/>
    </location>
</feature>
<evidence type="ECO:0000256" key="6">
    <source>
        <dbReference type="SAM" id="Phobius"/>
    </source>
</evidence>
<evidence type="ECO:0000256" key="4">
    <source>
        <dbReference type="ARBA" id="ARBA00022989"/>
    </source>
</evidence>
<evidence type="ECO:0000259" key="8">
    <source>
        <dbReference type="Pfam" id="PF13194"/>
    </source>
</evidence>
<dbReference type="KEGG" id="hdf:AArcSl_0801"/>
<dbReference type="AlphaFoldDB" id="A0A343TH74"/>
<dbReference type="PANTHER" id="PTHR39084">
    <property type="entry name" value="MEMBRANE PROTEIN-RELATED"/>
    <property type="match status" value="1"/>
</dbReference>
<dbReference type="EMBL" id="CP025066">
    <property type="protein sequence ID" value="AUX08446.1"/>
    <property type="molecule type" value="Genomic_DNA"/>
</dbReference>
<feature type="domain" description="DUF4010" evidence="8">
    <location>
        <begin position="197"/>
        <end position="402"/>
    </location>
</feature>
<protein>
    <submittedName>
        <fullName evidence="9">Mg2+ transport system protein</fullName>
    </submittedName>
</protein>
<evidence type="ECO:0000256" key="3">
    <source>
        <dbReference type="ARBA" id="ARBA00022692"/>
    </source>
</evidence>
<feature type="transmembrane region" description="Helical" evidence="6">
    <location>
        <begin position="42"/>
        <end position="63"/>
    </location>
</feature>
<evidence type="ECO:0000313" key="10">
    <source>
        <dbReference type="Proteomes" id="UP000263012"/>
    </source>
</evidence>
<feature type="transmembrane region" description="Helical" evidence="6">
    <location>
        <begin position="70"/>
        <end position="89"/>
    </location>
</feature>
<evidence type="ECO:0000256" key="5">
    <source>
        <dbReference type="ARBA" id="ARBA00023136"/>
    </source>
</evidence>
<organism evidence="9 10">
    <name type="scientific">Halalkaliarchaeum desulfuricum</name>
    <dbReference type="NCBI Taxonomy" id="2055893"/>
    <lineage>
        <taxon>Archaea</taxon>
        <taxon>Methanobacteriati</taxon>
        <taxon>Methanobacteriota</taxon>
        <taxon>Stenosarchaea group</taxon>
        <taxon>Halobacteria</taxon>
        <taxon>Halobacteriales</taxon>
        <taxon>Haloferacaceae</taxon>
        <taxon>Halalkaliarchaeum</taxon>
    </lineage>
</organism>
<dbReference type="InterPro" id="IPR025105">
    <property type="entry name" value="DUF4010"/>
</dbReference>
<dbReference type="OrthoDB" id="187863at2157"/>
<dbReference type="Proteomes" id="UP000263012">
    <property type="component" value="Chromosome"/>
</dbReference>
<dbReference type="Pfam" id="PF13194">
    <property type="entry name" value="DUF4010"/>
    <property type="match status" value="1"/>
</dbReference>
<dbReference type="GeneID" id="37877144"/>
<name>A0A343TH74_9EURY</name>
<keyword evidence="5 6" id="KW-0472">Membrane</keyword>
<keyword evidence="3 6" id="KW-0812">Transmembrane</keyword>
<dbReference type="RefSeq" id="WP_119815373.1">
    <property type="nucleotide sequence ID" value="NZ_CP025066.1"/>
</dbReference>
<evidence type="ECO:0000256" key="1">
    <source>
        <dbReference type="ARBA" id="ARBA00004651"/>
    </source>
</evidence>
<feature type="transmembrane region" description="Helical" evidence="6">
    <location>
        <begin position="250"/>
        <end position="274"/>
    </location>
</feature>
<gene>
    <name evidence="9" type="primary">mgtC2</name>
    <name evidence="9" type="ORF">AArcSl_0801</name>
</gene>
<feature type="transmembrane region" description="Helical" evidence="6">
    <location>
        <begin position="383"/>
        <end position="400"/>
    </location>
</feature>
<feature type="transmembrane region" description="Helical" evidence="6">
    <location>
        <begin position="323"/>
        <end position="342"/>
    </location>
</feature>
<accession>A0A343TH74</accession>
<reference evidence="10" key="1">
    <citation type="submission" date="2017-11" db="EMBL/GenBank/DDBJ databases">
        <title>Phenotypic and genomic properties of facultatively anaerobic sulfur-reducing natronoarchaea from hypersaline soda lakes.</title>
        <authorList>
            <person name="Sorokin D.Y."/>
            <person name="Kublanov I.V."/>
            <person name="Roman P."/>
            <person name="Sinninghe Damste J.S."/>
            <person name="Golyshin P.N."/>
            <person name="Rojo D."/>
            <person name="Ciordia S."/>
            <person name="Mena M.D.C."/>
            <person name="Ferrer M."/>
            <person name="Messina E."/>
            <person name="Smedile F."/>
            <person name="La Spada G."/>
            <person name="La Cono V."/>
            <person name="Yakimov M.M."/>
        </authorList>
    </citation>
    <scope>NUCLEOTIDE SEQUENCE [LARGE SCALE GENOMIC DNA]</scope>
    <source>
        <strain evidence="10">AArc-Sl</strain>
    </source>
</reference>
<sequence>MSVLATPAQVFFGVPFEEPVVRIALAAALGLFLGLEREWSDKAAGIRTFSLTAILGAVFTVVAVDGGLGVLLPVVGGLLVIVVGALLSIEGLTNVESTGEDPLALTTAVSLMVAYGVGILVTLGFIIEGITVAVVSSALLVLKRELHGLAGNLSRRELRSTTEFAILAFVIYPLLPPGQMEFLGVPLEPRIAWLLVVSVAGIGIVNYALVRSYGGRGIAVTGFFGGLASSAAVVGAMLDHVRQQPEGIQYGVAGVLLANAAMALRNLALALVFTFGAAGPLLIDAVVPLGIIVVGSVLVAYVVADWSAEVEMELESPFSLKNALAFGSVFLFILAGSSVAEAQFGTSGLYASALISGLVSSAGVTTSAVLLFRGGTITTTETVVAILLATAASIVVKAALATGGPWAFARRVALWSGVTILVAGVGTVVIYAF</sequence>
<proteinExistence type="predicted"/>
<feature type="transmembrane region" description="Helical" evidence="6">
    <location>
        <begin position="109"/>
        <end position="142"/>
    </location>
</feature>
<feature type="transmembrane region" description="Helical" evidence="6">
    <location>
        <begin position="349"/>
        <end position="371"/>
    </location>
</feature>
<feature type="transmembrane region" description="Helical" evidence="6">
    <location>
        <begin position="281"/>
        <end position="303"/>
    </location>
</feature>
<feature type="transmembrane region" description="Helical" evidence="6">
    <location>
        <begin position="191"/>
        <end position="210"/>
    </location>
</feature>
<feature type="transmembrane region" description="Helical" evidence="6">
    <location>
        <begin position="217"/>
        <end position="238"/>
    </location>
</feature>
<dbReference type="InterPro" id="IPR003416">
    <property type="entry name" value="MgtC/SapB/SrpB/YhiD_fam"/>
</dbReference>
<feature type="domain" description="MgtC/SapB/SrpB/YhiD N-terminal" evidence="7">
    <location>
        <begin position="24"/>
        <end position="148"/>
    </location>
</feature>
<dbReference type="PANTHER" id="PTHR39084:SF1">
    <property type="entry name" value="DUF4010 DOMAIN-CONTAINING PROTEIN"/>
    <property type="match status" value="1"/>
</dbReference>
<dbReference type="Pfam" id="PF02308">
    <property type="entry name" value="MgtC"/>
    <property type="match status" value="1"/>
</dbReference>
<comment type="subcellular location">
    <subcellularLocation>
        <location evidence="1">Cell membrane</location>
        <topology evidence="1">Multi-pass membrane protein</topology>
    </subcellularLocation>
</comment>